<evidence type="ECO:0000256" key="2">
    <source>
        <dbReference type="ARBA" id="ARBA00007365"/>
    </source>
</evidence>
<dbReference type="InterPro" id="IPR020892">
    <property type="entry name" value="Cyclophilin-type_PPIase_CS"/>
</dbReference>
<dbReference type="PIRSF" id="PIRSF001467">
    <property type="entry name" value="Peptidylpro_ismrse"/>
    <property type="match status" value="1"/>
</dbReference>
<evidence type="ECO:0000256" key="4">
    <source>
        <dbReference type="ARBA" id="ARBA00023235"/>
    </source>
</evidence>
<dbReference type="RefSeq" id="WP_132543037.1">
    <property type="nucleotide sequence ID" value="NZ_SLWY01000012.1"/>
</dbReference>
<dbReference type="InterPro" id="IPR024936">
    <property type="entry name" value="Cyclophilin-type_PPIase"/>
</dbReference>
<gene>
    <name evidence="7" type="ORF">EV699_112116</name>
</gene>
<organism evidence="7 8">
    <name type="scientific">Plasticicumulans lactativorans</name>
    <dbReference type="NCBI Taxonomy" id="1133106"/>
    <lineage>
        <taxon>Bacteria</taxon>
        <taxon>Pseudomonadati</taxon>
        <taxon>Pseudomonadota</taxon>
        <taxon>Gammaproteobacteria</taxon>
        <taxon>Candidatus Competibacteraceae</taxon>
        <taxon>Plasticicumulans</taxon>
    </lineage>
</organism>
<dbReference type="GO" id="GO:0003755">
    <property type="term" value="F:peptidyl-prolyl cis-trans isomerase activity"/>
    <property type="evidence" value="ECO:0007669"/>
    <property type="project" value="UniProtKB-UniRule"/>
</dbReference>
<evidence type="ECO:0000256" key="3">
    <source>
        <dbReference type="ARBA" id="ARBA00023110"/>
    </source>
</evidence>
<comment type="similarity">
    <text evidence="2 5">Belongs to the cyclophilin-type PPIase family.</text>
</comment>
<dbReference type="Proteomes" id="UP000295765">
    <property type="component" value="Unassembled WGS sequence"/>
</dbReference>
<keyword evidence="4 5" id="KW-0413">Isomerase</keyword>
<dbReference type="Gene3D" id="2.40.100.10">
    <property type="entry name" value="Cyclophilin-like"/>
    <property type="match status" value="1"/>
</dbReference>
<dbReference type="PROSITE" id="PS50072">
    <property type="entry name" value="CSA_PPIASE_2"/>
    <property type="match status" value="1"/>
</dbReference>
<dbReference type="OrthoDB" id="9807797at2"/>
<evidence type="ECO:0000313" key="8">
    <source>
        <dbReference type="Proteomes" id="UP000295765"/>
    </source>
</evidence>
<keyword evidence="8" id="KW-1185">Reference proteome</keyword>
<comment type="function">
    <text evidence="1 5">PPIases accelerate the folding of proteins. It catalyzes the cis-trans isomerization of proline imidic peptide bonds in oligopeptides.</text>
</comment>
<feature type="domain" description="PPIase cyclophilin-type" evidence="6">
    <location>
        <begin position="1"/>
        <end position="160"/>
    </location>
</feature>
<dbReference type="InterPro" id="IPR044665">
    <property type="entry name" value="E_coli_cyclophilin_A-like"/>
</dbReference>
<reference evidence="7 8" key="1">
    <citation type="submission" date="2019-03" db="EMBL/GenBank/DDBJ databases">
        <title>Genomic Encyclopedia of Type Strains, Phase IV (KMG-IV): sequencing the most valuable type-strain genomes for metagenomic binning, comparative biology and taxonomic classification.</title>
        <authorList>
            <person name="Goeker M."/>
        </authorList>
    </citation>
    <scope>NUCLEOTIDE SEQUENCE [LARGE SCALE GENOMIC DNA]</scope>
    <source>
        <strain evidence="7 8">DSM 25287</strain>
    </source>
</reference>
<dbReference type="InterPro" id="IPR029000">
    <property type="entry name" value="Cyclophilin-like_dom_sf"/>
</dbReference>
<dbReference type="CDD" id="cd01920">
    <property type="entry name" value="cyclophilin_EcCYP_like"/>
    <property type="match status" value="1"/>
</dbReference>
<evidence type="ECO:0000256" key="5">
    <source>
        <dbReference type="RuleBase" id="RU363019"/>
    </source>
</evidence>
<evidence type="ECO:0000313" key="7">
    <source>
        <dbReference type="EMBL" id="TCO80776.1"/>
    </source>
</evidence>
<dbReference type="Pfam" id="PF00160">
    <property type="entry name" value="Pro_isomerase"/>
    <property type="match status" value="1"/>
</dbReference>
<protein>
    <recommendedName>
        <fullName evidence="5">Peptidyl-prolyl cis-trans isomerase</fullName>
        <shortName evidence="5">PPIase</shortName>
        <ecNumber evidence="5">5.2.1.8</ecNumber>
    </recommendedName>
</protein>
<dbReference type="SUPFAM" id="SSF50891">
    <property type="entry name" value="Cyclophilin-like"/>
    <property type="match status" value="1"/>
</dbReference>
<dbReference type="EC" id="5.2.1.8" evidence="5"/>
<accession>A0A4R2L9G3</accession>
<sequence>MIKLHTNRGTITLELDAGKAPVSAANFEQYARDGFYTGTIFHRVIPNFMIQGGGMEPGMKQKTTRAPIANEAKNGLKNVRGSIAMARTSDPHSATAQFFINVADNVFLDYPGQDGWGYAVFGRVTEGLDVVDAIIGVRTGRSGYHSDVPVEDIVIERVEVLD</sequence>
<evidence type="ECO:0000259" key="6">
    <source>
        <dbReference type="PROSITE" id="PS50072"/>
    </source>
</evidence>
<dbReference type="AlphaFoldDB" id="A0A4R2L9G3"/>
<proteinExistence type="inferred from homology"/>
<dbReference type="PANTHER" id="PTHR43246">
    <property type="entry name" value="PEPTIDYL-PROLYL CIS-TRANS ISOMERASE CYP38, CHLOROPLASTIC"/>
    <property type="match status" value="1"/>
</dbReference>
<evidence type="ECO:0000256" key="1">
    <source>
        <dbReference type="ARBA" id="ARBA00002388"/>
    </source>
</evidence>
<dbReference type="InterPro" id="IPR002130">
    <property type="entry name" value="Cyclophilin-type_PPIase_dom"/>
</dbReference>
<dbReference type="GO" id="GO:0006457">
    <property type="term" value="P:protein folding"/>
    <property type="evidence" value="ECO:0007669"/>
    <property type="project" value="InterPro"/>
</dbReference>
<comment type="catalytic activity">
    <reaction evidence="5">
        <text>[protein]-peptidylproline (omega=180) = [protein]-peptidylproline (omega=0)</text>
        <dbReference type="Rhea" id="RHEA:16237"/>
        <dbReference type="Rhea" id="RHEA-COMP:10747"/>
        <dbReference type="Rhea" id="RHEA-COMP:10748"/>
        <dbReference type="ChEBI" id="CHEBI:83833"/>
        <dbReference type="ChEBI" id="CHEBI:83834"/>
        <dbReference type="EC" id="5.2.1.8"/>
    </reaction>
</comment>
<dbReference type="EMBL" id="SLWY01000012">
    <property type="protein sequence ID" value="TCO80776.1"/>
    <property type="molecule type" value="Genomic_DNA"/>
</dbReference>
<name>A0A4R2L9G3_9GAMM</name>
<keyword evidence="3 5" id="KW-0697">Rotamase</keyword>
<comment type="caution">
    <text evidence="7">The sequence shown here is derived from an EMBL/GenBank/DDBJ whole genome shotgun (WGS) entry which is preliminary data.</text>
</comment>
<dbReference type="PRINTS" id="PR00153">
    <property type="entry name" value="CSAPPISMRASE"/>
</dbReference>
<dbReference type="PROSITE" id="PS00170">
    <property type="entry name" value="CSA_PPIASE_1"/>
    <property type="match status" value="1"/>
</dbReference>